<accession>A0A3D8RK39</accession>
<dbReference type="PANTHER" id="PTHR43559:SF3">
    <property type="entry name" value="HYDROLASE YCAC-RELATED"/>
    <property type="match status" value="1"/>
</dbReference>
<keyword evidence="2" id="KW-0732">Signal</keyword>
<dbReference type="InterPro" id="IPR053152">
    <property type="entry name" value="Hydrolase_YcaC-like"/>
</dbReference>
<protein>
    <submittedName>
        <fullName evidence="4">Isochorismatase</fullName>
    </submittedName>
</protein>
<dbReference type="Proteomes" id="UP000256328">
    <property type="component" value="Unassembled WGS sequence"/>
</dbReference>
<dbReference type="EMBL" id="PDLN01000010">
    <property type="protein sequence ID" value="RDW74201.1"/>
    <property type="molecule type" value="Genomic_DNA"/>
</dbReference>
<dbReference type="OrthoDB" id="167809at2759"/>
<dbReference type="InterPro" id="IPR036380">
    <property type="entry name" value="Isochorismatase-like_sf"/>
</dbReference>
<dbReference type="Gene3D" id="3.40.50.850">
    <property type="entry name" value="Isochorismatase-like"/>
    <property type="match status" value="1"/>
</dbReference>
<comment type="caution">
    <text evidence="4">The sequence shown here is derived from an EMBL/GenBank/DDBJ whole genome shotgun (WGS) entry which is preliminary data.</text>
</comment>
<comment type="similarity">
    <text evidence="1">Belongs to the isochorismatase family.</text>
</comment>
<evidence type="ECO:0000313" key="4">
    <source>
        <dbReference type="EMBL" id="RDW74201.1"/>
    </source>
</evidence>
<feature type="chain" id="PRO_5017743494" evidence="2">
    <location>
        <begin position="21"/>
        <end position="243"/>
    </location>
</feature>
<dbReference type="AlphaFoldDB" id="A0A3D8RK39"/>
<name>A0A3D8RK39_9HELO</name>
<evidence type="ECO:0000256" key="1">
    <source>
        <dbReference type="ARBA" id="ARBA00006336"/>
    </source>
</evidence>
<gene>
    <name evidence="4" type="ORF">BP5796_07643</name>
</gene>
<dbReference type="InterPro" id="IPR000868">
    <property type="entry name" value="Isochorismatase-like_dom"/>
</dbReference>
<organism evidence="4 5">
    <name type="scientific">Coleophoma crateriformis</name>
    <dbReference type="NCBI Taxonomy" id="565419"/>
    <lineage>
        <taxon>Eukaryota</taxon>
        <taxon>Fungi</taxon>
        <taxon>Dikarya</taxon>
        <taxon>Ascomycota</taxon>
        <taxon>Pezizomycotina</taxon>
        <taxon>Leotiomycetes</taxon>
        <taxon>Helotiales</taxon>
        <taxon>Dermateaceae</taxon>
        <taxon>Coleophoma</taxon>
    </lineage>
</organism>
<proteinExistence type="inferred from homology"/>
<dbReference type="Pfam" id="PF00857">
    <property type="entry name" value="Isochorismatase"/>
    <property type="match status" value="1"/>
</dbReference>
<dbReference type="SUPFAM" id="SSF52499">
    <property type="entry name" value="Isochorismatase-like hydrolases"/>
    <property type="match status" value="1"/>
</dbReference>
<sequence length="243" mass="26688">MKFNVGLFAPTLLLFHAVLATTSNKTPYERLNREDALLLVVDMQVGLFLIVRDLEPVLFKTSLIAHARIAEQFNLPVVMTTSAQEGPNGHLPREILDMYPNAPLIPRGGEVNAWDNADFRAAVRSQNKTQIILGGILTDVCTAFLAQSLRDEGYSVWANAEASGTSTPMVRDLANDIMRTAGVHVTSLFGIVGELMRDWRGPYSGDLLTYFDDYFPTLGVLARFHRTAIENGTIVPGEGALPV</sequence>
<dbReference type="PANTHER" id="PTHR43559">
    <property type="entry name" value="HYDROLASE YCAC-RELATED"/>
    <property type="match status" value="1"/>
</dbReference>
<feature type="domain" description="Isochorismatase-like" evidence="3">
    <location>
        <begin position="37"/>
        <end position="187"/>
    </location>
</feature>
<reference evidence="4 5" key="1">
    <citation type="journal article" date="2018" name="IMA Fungus">
        <title>IMA Genome-F 9: Draft genome sequence of Annulohypoxylon stygium, Aspergillus mulundensis, Berkeleyomyces basicola (syn. Thielaviopsis basicola), Ceratocystis smalleyi, two Cercospora beticola strains, Coleophoma cylindrospora, Fusarium fracticaudum, Phialophora cf. hyalina, and Morchella septimelata.</title>
        <authorList>
            <person name="Wingfield B.D."/>
            <person name="Bills G.F."/>
            <person name="Dong Y."/>
            <person name="Huang W."/>
            <person name="Nel W.J."/>
            <person name="Swalarsk-Parry B.S."/>
            <person name="Vaghefi N."/>
            <person name="Wilken P.M."/>
            <person name="An Z."/>
            <person name="de Beer Z.W."/>
            <person name="De Vos L."/>
            <person name="Chen L."/>
            <person name="Duong T.A."/>
            <person name="Gao Y."/>
            <person name="Hammerbacher A."/>
            <person name="Kikkert J.R."/>
            <person name="Li Y."/>
            <person name="Li H."/>
            <person name="Li K."/>
            <person name="Li Q."/>
            <person name="Liu X."/>
            <person name="Ma X."/>
            <person name="Naidoo K."/>
            <person name="Pethybridge S.J."/>
            <person name="Sun J."/>
            <person name="Steenkamp E.T."/>
            <person name="van der Nest M.A."/>
            <person name="van Wyk S."/>
            <person name="Wingfield M.J."/>
            <person name="Xiong C."/>
            <person name="Yue Q."/>
            <person name="Zhang X."/>
        </authorList>
    </citation>
    <scope>NUCLEOTIDE SEQUENCE [LARGE SCALE GENOMIC DNA]</scope>
    <source>
        <strain evidence="4 5">BP5796</strain>
    </source>
</reference>
<evidence type="ECO:0000259" key="3">
    <source>
        <dbReference type="Pfam" id="PF00857"/>
    </source>
</evidence>
<keyword evidence="5" id="KW-1185">Reference proteome</keyword>
<evidence type="ECO:0000313" key="5">
    <source>
        <dbReference type="Proteomes" id="UP000256328"/>
    </source>
</evidence>
<evidence type="ECO:0000256" key="2">
    <source>
        <dbReference type="SAM" id="SignalP"/>
    </source>
</evidence>
<feature type="signal peptide" evidence="2">
    <location>
        <begin position="1"/>
        <end position="20"/>
    </location>
</feature>